<reference evidence="1 2" key="1">
    <citation type="journal article" date="2021" name="bioRxiv">
        <title>Chromosome-scale and haplotype-resolved genome assembly of a tetraploid potato cultivar.</title>
        <authorList>
            <person name="Sun H."/>
            <person name="Jiao W.-B."/>
            <person name="Krause K."/>
            <person name="Campoy J.A."/>
            <person name="Goel M."/>
            <person name="Folz-Donahue K."/>
            <person name="Kukat C."/>
            <person name="Huettel B."/>
            <person name="Schneeberger K."/>
        </authorList>
    </citation>
    <scope>NUCLEOTIDE SEQUENCE [LARGE SCALE GENOMIC DNA]</scope>
    <source>
        <strain evidence="1">SolTubOtavaFocal</strain>
        <tissue evidence="1">Leaves</tissue>
    </source>
</reference>
<comment type="caution">
    <text evidence="1">The sequence shown here is derived from an EMBL/GenBank/DDBJ whole genome shotgun (WGS) entry which is preliminary data.</text>
</comment>
<dbReference type="EMBL" id="JAIVGD010000028">
    <property type="protein sequence ID" value="KAH0738625.1"/>
    <property type="molecule type" value="Genomic_DNA"/>
</dbReference>
<accession>A0ABQ7TVN1</accession>
<keyword evidence="2" id="KW-1185">Reference proteome</keyword>
<organism evidence="1 2">
    <name type="scientific">Solanum tuberosum</name>
    <name type="common">Potato</name>
    <dbReference type="NCBI Taxonomy" id="4113"/>
    <lineage>
        <taxon>Eukaryota</taxon>
        <taxon>Viridiplantae</taxon>
        <taxon>Streptophyta</taxon>
        <taxon>Embryophyta</taxon>
        <taxon>Tracheophyta</taxon>
        <taxon>Spermatophyta</taxon>
        <taxon>Magnoliopsida</taxon>
        <taxon>eudicotyledons</taxon>
        <taxon>Gunneridae</taxon>
        <taxon>Pentapetalae</taxon>
        <taxon>asterids</taxon>
        <taxon>lamiids</taxon>
        <taxon>Solanales</taxon>
        <taxon>Solanaceae</taxon>
        <taxon>Solanoideae</taxon>
        <taxon>Solaneae</taxon>
        <taxon>Solanum</taxon>
    </lineage>
</organism>
<dbReference type="Proteomes" id="UP000826656">
    <property type="component" value="Unassembled WGS sequence"/>
</dbReference>
<protein>
    <submittedName>
        <fullName evidence="1">Uncharacterized protein</fullName>
    </submittedName>
</protein>
<gene>
    <name evidence="1" type="ORF">KY290_037330</name>
</gene>
<evidence type="ECO:0000313" key="1">
    <source>
        <dbReference type="EMBL" id="KAH0738625.1"/>
    </source>
</evidence>
<name>A0ABQ7TVN1_SOLTU</name>
<sequence length="135" mass="14125">MPKSQVEVGVGVKVMVESQVEVMTNSWIGVSGWGRSQVLSLRCQGLEYRSGSGLGSGSGLESLGWVSGRVPRSRPSLKLGSGYRIEVGCQGQGWVSSWGWVSGINVKVEVLYRGLGQVGQRLGSGSGLGLGSGRV</sequence>
<evidence type="ECO:0000313" key="2">
    <source>
        <dbReference type="Proteomes" id="UP000826656"/>
    </source>
</evidence>
<proteinExistence type="predicted"/>